<proteinExistence type="predicted"/>
<reference evidence="1" key="1">
    <citation type="submission" date="2014-09" db="EMBL/GenBank/DDBJ databases">
        <authorList>
            <person name="Magalhaes I.L.F."/>
            <person name="Oliveira U."/>
            <person name="Santos F.R."/>
            <person name="Vidigal T.H.D.A."/>
            <person name="Brescovit A.D."/>
            <person name="Santos A.J."/>
        </authorList>
    </citation>
    <scope>NUCLEOTIDE SEQUENCE</scope>
    <source>
        <tissue evidence="1">Shoot tissue taken approximately 20 cm above the soil surface</tissue>
    </source>
</reference>
<dbReference type="AlphaFoldDB" id="A0A0A8ZHF9"/>
<sequence>MDCDTNINKDAFKFLIFVDQRQCAQRQEN</sequence>
<organism evidence="1">
    <name type="scientific">Arundo donax</name>
    <name type="common">Giant reed</name>
    <name type="synonym">Donax arundinaceus</name>
    <dbReference type="NCBI Taxonomy" id="35708"/>
    <lineage>
        <taxon>Eukaryota</taxon>
        <taxon>Viridiplantae</taxon>
        <taxon>Streptophyta</taxon>
        <taxon>Embryophyta</taxon>
        <taxon>Tracheophyta</taxon>
        <taxon>Spermatophyta</taxon>
        <taxon>Magnoliopsida</taxon>
        <taxon>Liliopsida</taxon>
        <taxon>Poales</taxon>
        <taxon>Poaceae</taxon>
        <taxon>PACMAD clade</taxon>
        <taxon>Arundinoideae</taxon>
        <taxon>Arundineae</taxon>
        <taxon>Arundo</taxon>
    </lineage>
</organism>
<reference evidence="1" key="2">
    <citation type="journal article" date="2015" name="Data Brief">
        <title>Shoot transcriptome of the giant reed, Arundo donax.</title>
        <authorList>
            <person name="Barrero R.A."/>
            <person name="Guerrero F.D."/>
            <person name="Moolhuijzen P."/>
            <person name="Goolsby J.A."/>
            <person name="Tidwell J."/>
            <person name="Bellgard S.E."/>
            <person name="Bellgard M.I."/>
        </authorList>
    </citation>
    <scope>NUCLEOTIDE SEQUENCE</scope>
    <source>
        <tissue evidence="1">Shoot tissue taken approximately 20 cm above the soil surface</tissue>
    </source>
</reference>
<name>A0A0A8ZHF9_ARUDO</name>
<accession>A0A0A8ZHF9</accession>
<dbReference type="EMBL" id="GBRH01260807">
    <property type="protein sequence ID" value="JAD37088.1"/>
    <property type="molecule type" value="Transcribed_RNA"/>
</dbReference>
<protein>
    <submittedName>
        <fullName evidence="1">Uncharacterized protein</fullName>
    </submittedName>
</protein>
<evidence type="ECO:0000313" key="1">
    <source>
        <dbReference type="EMBL" id="JAD37088.1"/>
    </source>
</evidence>